<keyword evidence="3" id="KW-1133">Transmembrane helix</keyword>
<sequence length="191" mass="20686">MVRENALEQGQGRSREIVLFGLFTALIAIGAFIRIPVPVCPFTLQLLFTTLAGLLLGSRKGALSVALYVLLGLVGVPVFTEGGGPSYIFQPTFGYLVGFIAGAWLTGKLREMSGSWSFGKVLFANLCGLAVVYLFGMIYVYFINNFYIGKTIGVWAVILYCFLLAVPGDICLCILAAFLSKRLVKALGIHE</sequence>
<feature type="transmembrane region" description="Helical" evidence="3">
    <location>
        <begin position="92"/>
        <end position="109"/>
    </location>
</feature>
<name>H1D2J2_9FIRM</name>
<dbReference type="GO" id="GO:0005886">
    <property type="term" value="C:plasma membrane"/>
    <property type="evidence" value="ECO:0007669"/>
    <property type="project" value="UniProtKB-SubCell"/>
</dbReference>
<dbReference type="AlphaFoldDB" id="H1D2J2"/>
<dbReference type="Pfam" id="PF02632">
    <property type="entry name" value="BioY"/>
    <property type="match status" value="1"/>
</dbReference>
<dbReference type="OrthoDB" id="9803495at2"/>
<feature type="transmembrane region" description="Helical" evidence="3">
    <location>
        <begin position="17"/>
        <end position="35"/>
    </location>
</feature>
<dbReference type="EMBL" id="ADLT01000059">
    <property type="protein sequence ID" value="EHO62239.1"/>
    <property type="molecule type" value="Genomic_DNA"/>
</dbReference>
<proteinExistence type="inferred from homology"/>
<dbReference type="eggNOG" id="COG1268">
    <property type="taxonomic scope" value="Bacteria"/>
</dbReference>
<dbReference type="RefSeq" id="WP_008860324.1">
    <property type="nucleotide sequence ID" value="NZ_JH591189.1"/>
</dbReference>
<evidence type="ECO:0000313" key="4">
    <source>
        <dbReference type="EMBL" id="EHO62239.1"/>
    </source>
</evidence>
<keyword evidence="3" id="KW-0812">Transmembrane</keyword>
<gene>
    <name evidence="4" type="ORF">HMPREF9453_01830</name>
</gene>
<feature type="transmembrane region" description="Helical" evidence="3">
    <location>
        <begin position="154"/>
        <end position="179"/>
    </location>
</feature>
<dbReference type="Proteomes" id="UP000003277">
    <property type="component" value="Unassembled WGS sequence"/>
</dbReference>
<comment type="similarity">
    <text evidence="1 2">Belongs to the BioY family.</text>
</comment>
<dbReference type="STRING" id="742743.HMPREF9453_01830"/>
<accession>H1D2J2</accession>
<evidence type="ECO:0000313" key="5">
    <source>
        <dbReference type="Proteomes" id="UP000003277"/>
    </source>
</evidence>
<dbReference type="PIRSF" id="PIRSF016661">
    <property type="entry name" value="BioY"/>
    <property type="match status" value="1"/>
</dbReference>
<dbReference type="HOGENOM" id="CLU_077931_3_1_9"/>
<protein>
    <recommendedName>
        <fullName evidence="2">Biotin transporter</fullName>
    </recommendedName>
</protein>
<dbReference type="GeneID" id="98911663"/>
<dbReference type="PANTHER" id="PTHR34295">
    <property type="entry name" value="BIOTIN TRANSPORTER BIOY"/>
    <property type="match status" value="1"/>
</dbReference>
<keyword evidence="2" id="KW-1003">Cell membrane</keyword>
<feature type="transmembrane region" description="Helical" evidence="3">
    <location>
        <begin position="62"/>
        <end position="80"/>
    </location>
</feature>
<dbReference type="PANTHER" id="PTHR34295:SF1">
    <property type="entry name" value="BIOTIN TRANSPORTER BIOY"/>
    <property type="match status" value="1"/>
</dbReference>
<evidence type="ECO:0000256" key="2">
    <source>
        <dbReference type="PIRNR" id="PIRNR016661"/>
    </source>
</evidence>
<feature type="transmembrane region" description="Helical" evidence="3">
    <location>
        <begin position="121"/>
        <end position="142"/>
    </location>
</feature>
<evidence type="ECO:0000256" key="3">
    <source>
        <dbReference type="SAM" id="Phobius"/>
    </source>
</evidence>
<organism evidence="4 5">
    <name type="scientific">Dialister succinatiphilus YIT 11850</name>
    <dbReference type="NCBI Taxonomy" id="742743"/>
    <lineage>
        <taxon>Bacteria</taxon>
        <taxon>Bacillati</taxon>
        <taxon>Bacillota</taxon>
        <taxon>Negativicutes</taxon>
        <taxon>Veillonellales</taxon>
        <taxon>Veillonellaceae</taxon>
        <taxon>Dialister</taxon>
    </lineage>
</organism>
<evidence type="ECO:0000256" key="1">
    <source>
        <dbReference type="ARBA" id="ARBA00010692"/>
    </source>
</evidence>
<reference evidence="4 5" key="1">
    <citation type="submission" date="2011-11" db="EMBL/GenBank/DDBJ databases">
        <title>The Genome Sequence of Dialister succinatiphilus YIT 11850.</title>
        <authorList>
            <consortium name="The Broad Institute Genome Sequencing Platform"/>
            <person name="Earl A."/>
            <person name="Ward D."/>
            <person name="Feldgarden M."/>
            <person name="Gevers D."/>
            <person name="Morotomi M."/>
            <person name="Young S.K."/>
            <person name="Zeng Q."/>
            <person name="Gargeya S."/>
            <person name="Fitzgerald M."/>
            <person name="Haas B."/>
            <person name="Abouelleil A."/>
            <person name="Alvarado L."/>
            <person name="Arachchi H.M."/>
            <person name="Berlin A."/>
            <person name="Brown A."/>
            <person name="Chapman S.B."/>
            <person name="Dunbar C."/>
            <person name="Gearin G."/>
            <person name="Goldberg J."/>
            <person name="Griggs A."/>
            <person name="Gujja S."/>
            <person name="Heiman D."/>
            <person name="Howarth C."/>
            <person name="Lui A."/>
            <person name="MacDonald P.J.P."/>
            <person name="Montmayeur A."/>
            <person name="Murphy C."/>
            <person name="Neiman D."/>
            <person name="Pearson M."/>
            <person name="Priest M."/>
            <person name="Roberts A."/>
            <person name="Saif S."/>
            <person name="Shea T."/>
            <person name="Sisk P."/>
            <person name="Stolte C."/>
            <person name="Sykes S."/>
            <person name="Wortman J."/>
            <person name="Nusbaum C."/>
            <person name="Birren B."/>
        </authorList>
    </citation>
    <scope>NUCLEOTIDE SEQUENCE [LARGE SCALE GENOMIC DNA]</scope>
    <source>
        <strain evidence="4 5">YIT 11850</strain>
    </source>
</reference>
<comment type="caution">
    <text evidence="4">The sequence shown here is derived from an EMBL/GenBank/DDBJ whole genome shotgun (WGS) entry which is preliminary data.</text>
</comment>
<keyword evidence="5" id="KW-1185">Reference proteome</keyword>
<keyword evidence="2" id="KW-0813">Transport</keyword>
<dbReference type="InterPro" id="IPR003784">
    <property type="entry name" value="BioY"/>
</dbReference>
<dbReference type="GO" id="GO:0015225">
    <property type="term" value="F:biotin transmembrane transporter activity"/>
    <property type="evidence" value="ECO:0007669"/>
    <property type="project" value="UniProtKB-UniRule"/>
</dbReference>
<dbReference type="Gene3D" id="1.10.1760.20">
    <property type="match status" value="1"/>
</dbReference>
<comment type="subcellular location">
    <subcellularLocation>
        <location evidence="2">Cell membrane</location>
        <topology evidence="2">Multi-pass membrane protein</topology>
    </subcellularLocation>
</comment>
<dbReference type="PATRIC" id="fig|742743.3.peg.1862"/>
<keyword evidence="2 3" id="KW-0472">Membrane</keyword>